<dbReference type="VEuPathDB" id="FungiDB:VP01_11313g1"/>
<dbReference type="EMBL" id="LAVV01001459">
    <property type="protein sequence ID" value="KNZ63530.1"/>
    <property type="molecule type" value="Genomic_DNA"/>
</dbReference>
<name>A0A0L6VTK1_9BASI</name>
<dbReference type="AlphaFoldDB" id="A0A0L6VTK1"/>
<evidence type="ECO:0000313" key="1">
    <source>
        <dbReference type="EMBL" id="KNZ63530.1"/>
    </source>
</evidence>
<comment type="caution">
    <text evidence="1">The sequence shown here is derived from an EMBL/GenBank/DDBJ whole genome shotgun (WGS) entry which is preliminary data.</text>
</comment>
<proteinExistence type="predicted"/>
<dbReference type="Proteomes" id="UP000037035">
    <property type="component" value="Unassembled WGS sequence"/>
</dbReference>
<dbReference type="PANTHER" id="PTHR33266:SF1">
    <property type="entry name" value="F-BOX DOMAIN-CONTAINING PROTEIN"/>
    <property type="match status" value="1"/>
</dbReference>
<organism evidence="1 2">
    <name type="scientific">Puccinia sorghi</name>
    <dbReference type="NCBI Taxonomy" id="27349"/>
    <lineage>
        <taxon>Eukaryota</taxon>
        <taxon>Fungi</taxon>
        <taxon>Dikarya</taxon>
        <taxon>Basidiomycota</taxon>
        <taxon>Pucciniomycotina</taxon>
        <taxon>Pucciniomycetes</taxon>
        <taxon>Pucciniales</taxon>
        <taxon>Pucciniaceae</taxon>
        <taxon>Puccinia</taxon>
    </lineage>
</organism>
<reference evidence="1 2" key="1">
    <citation type="submission" date="2015-08" db="EMBL/GenBank/DDBJ databases">
        <title>Next Generation Sequencing and Analysis of the Genome of Puccinia sorghi L Schw, the Causal Agent of Maize Common Rust.</title>
        <authorList>
            <person name="Rochi L."/>
            <person name="Burguener G."/>
            <person name="Darino M."/>
            <person name="Turjanski A."/>
            <person name="Kreff E."/>
            <person name="Dieguez M.J."/>
            <person name="Sacco F."/>
        </authorList>
    </citation>
    <scope>NUCLEOTIDE SEQUENCE [LARGE SCALE GENOMIC DNA]</scope>
    <source>
        <strain evidence="1 2">RO10H11247</strain>
    </source>
</reference>
<gene>
    <name evidence="1" type="ORF">VP01_11313g1</name>
</gene>
<accession>A0A0L6VTK1</accession>
<dbReference type="PANTHER" id="PTHR33266">
    <property type="entry name" value="CHROMOSOME 15, WHOLE GENOME SHOTGUN SEQUENCE"/>
    <property type="match status" value="1"/>
</dbReference>
<keyword evidence="2" id="KW-1185">Reference proteome</keyword>
<protein>
    <submittedName>
        <fullName evidence="1">Uncharacterized protein</fullName>
    </submittedName>
</protein>
<sequence>MESMERGLAIQCHPQQRAIDQVLPIYLKDGTAKMDKTKMTYCGIRVKNRKDDRTVSNYMATFQCQDQYKRQEPVPHATFQFERQRHSAEQATQQASFLFQGLNSFTFLSPEVRSALHKLLNIRTNLVTRHAGDPVGLLYAKDFMLCSEQC</sequence>
<evidence type="ECO:0000313" key="2">
    <source>
        <dbReference type="Proteomes" id="UP000037035"/>
    </source>
</evidence>